<dbReference type="EMBL" id="AGXZ01000034">
    <property type="protein sequence ID" value="EIY73542.1"/>
    <property type="molecule type" value="Genomic_DNA"/>
</dbReference>
<protein>
    <submittedName>
        <fullName evidence="2">Uncharacterized protein</fullName>
    </submittedName>
</protein>
<sequence>MDYTEQFIRLNCSLMSDYKMMKLNAEMKCMGIGLYIQMILFLRRQQEYKHDFNELDLLAEQWGATVEDLQHLIKDFNLFVITEDGYFRCLYLDEVMGYQNKLSEQRAVAGSKGGRSSKKKTVQTAEKVITSTVLTAADKEANDDAGNKENNTESNAENSVKCMKNTIEKSDDENVTENTLQCIDNECVNGDLQASFKQNFIREEKNREEKKKKDDVNIIQRNIGIGNNMFFCYEKNVRVTPRQKCYINEIFPIRVRVDTPRTIPDLEERGVGPPMDKCISYLC</sequence>
<dbReference type="RefSeq" id="WP_005853247.1">
    <property type="nucleotide sequence ID" value="NZ_JH724288.1"/>
</dbReference>
<keyword evidence="3" id="KW-1185">Reference proteome</keyword>
<dbReference type="PATRIC" id="fig|997891.3.peg.3881"/>
<comment type="caution">
    <text evidence="2">The sequence shown here is derived from an EMBL/GenBank/DDBJ whole genome shotgun (WGS) entry which is preliminary data.</text>
</comment>
<evidence type="ECO:0000313" key="2">
    <source>
        <dbReference type="EMBL" id="EIY73542.1"/>
    </source>
</evidence>
<feature type="region of interest" description="Disordered" evidence="1">
    <location>
        <begin position="139"/>
        <end position="160"/>
    </location>
</feature>
<dbReference type="HOGENOM" id="CLU_085625_0_0_10"/>
<reference evidence="2 3" key="1">
    <citation type="submission" date="2012-02" db="EMBL/GenBank/DDBJ databases">
        <title>The Genome Sequence of Bacteroides vulgatus CL09T03C04.</title>
        <authorList>
            <consortium name="The Broad Institute Genome Sequencing Platform"/>
            <person name="Earl A."/>
            <person name="Ward D."/>
            <person name="Feldgarden M."/>
            <person name="Gevers D."/>
            <person name="Zitomersky N.L."/>
            <person name="Coyne M.J."/>
            <person name="Comstock L.E."/>
            <person name="Young S.K."/>
            <person name="Zeng Q."/>
            <person name="Gargeya S."/>
            <person name="Fitzgerald M."/>
            <person name="Haas B."/>
            <person name="Abouelleil A."/>
            <person name="Alvarado L."/>
            <person name="Arachchi H.M."/>
            <person name="Berlin A."/>
            <person name="Chapman S.B."/>
            <person name="Gearin G."/>
            <person name="Goldberg J."/>
            <person name="Griggs A."/>
            <person name="Gujja S."/>
            <person name="Hansen M."/>
            <person name="Heiman D."/>
            <person name="Howarth C."/>
            <person name="Larimer J."/>
            <person name="Lui A."/>
            <person name="MacDonald P.J.P."/>
            <person name="McCowen C."/>
            <person name="Montmayeur A."/>
            <person name="Murphy C."/>
            <person name="Neiman D."/>
            <person name="Pearson M."/>
            <person name="Priest M."/>
            <person name="Roberts A."/>
            <person name="Saif S."/>
            <person name="Shea T."/>
            <person name="Sisk P."/>
            <person name="Stolte C."/>
            <person name="Sykes S."/>
            <person name="Wortman J."/>
            <person name="Nusbaum C."/>
            <person name="Birren B."/>
        </authorList>
    </citation>
    <scope>NUCLEOTIDE SEQUENCE [LARGE SCALE GENOMIC DNA]</scope>
    <source>
        <strain evidence="2 3">CL09T03C04</strain>
    </source>
</reference>
<feature type="compositionally biased region" description="Basic and acidic residues" evidence="1">
    <location>
        <begin position="139"/>
        <end position="151"/>
    </location>
</feature>
<evidence type="ECO:0000256" key="1">
    <source>
        <dbReference type="SAM" id="MobiDB-lite"/>
    </source>
</evidence>
<organism evidence="2 3">
    <name type="scientific">Phocaeicola vulgatus CL09T03C04</name>
    <dbReference type="NCBI Taxonomy" id="997891"/>
    <lineage>
        <taxon>Bacteria</taxon>
        <taxon>Pseudomonadati</taxon>
        <taxon>Bacteroidota</taxon>
        <taxon>Bacteroidia</taxon>
        <taxon>Bacteroidales</taxon>
        <taxon>Bacteroidaceae</taxon>
        <taxon>Phocaeicola</taxon>
    </lineage>
</organism>
<name>I8ZF19_PHOVU</name>
<dbReference type="AlphaFoldDB" id="I8ZF19"/>
<dbReference type="Proteomes" id="UP000004219">
    <property type="component" value="Unassembled WGS sequence"/>
</dbReference>
<proteinExistence type="predicted"/>
<accession>I8ZF19</accession>
<evidence type="ECO:0000313" key="3">
    <source>
        <dbReference type="Proteomes" id="UP000004219"/>
    </source>
</evidence>
<gene>
    <name evidence="2" type="ORF">HMPREF1058_03695</name>
</gene>